<keyword evidence="3" id="KW-0106">Calcium</keyword>
<keyword evidence="7" id="KW-1185">Reference proteome</keyword>
<dbReference type="Proteomes" id="UP000199109">
    <property type="component" value="Unassembled WGS sequence"/>
</dbReference>
<reference evidence="6 7" key="1">
    <citation type="submission" date="2016-10" db="EMBL/GenBank/DDBJ databases">
        <authorList>
            <person name="de Groot N.N."/>
        </authorList>
    </citation>
    <scope>NUCLEOTIDE SEQUENCE [LARGE SCALE GENOMIC DNA]</scope>
    <source>
        <strain evidence="6 7">DSM 23421</strain>
    </source>
</reference>
<dbReference type="InterPro" id="IPR008928">
    <property type="entry name" value="6-hairpin_glycosidase_sf"/>
</dbReference>
<dbReference type="NCBIfam" id="TIGR01180">
    <property type="entry name" value="aman2_put"/>
    <property type="match status" value="1"/>
</dbReference>
<evidence type="ECO:0000256" key="3">
    <source>
        <dbReference type="ARBA" id="ARBA00022837"/>
    </source>
</evidence>
<evidence type="ECO:0000313" key="6">
    <source>
        <dbReference type="EMBL" id="SDE63032.1"/>
    </source>
</evidence>
<dbReference type="PANTHER" id="PTHR12143:SF39">
    <property type="entry name" value="SECRETED PROTEIN"/>
    <property type="match status" value="1"/>
</dbReference>
<evidence type="ECO:0000259" key="5">
    <source>
        <dbReference type="Pfam" id="PF17678"/>
    </source>
</evidence>
<sequence length="779" mass="87537">MVLKQKNSYPKKGPHYSWVYLCIALFSVGFCEAQKPKDFPASDPASDPVDLVYPLLDTENSRWFFFSSASRPFGMVNLSPDTEIDGAWGSGYRYKTDTVKGFSHVHGWQISGLSVMPVVVSDENTEAVFTDFYSKFSHNTEQVFPGYHSVELERYGIRAELTSTKRVGLHRYSFPDSGRPAILFNLNTMLGPSANANGMMEKTGNRSLSGSLAMEPTHRRPKPFKLYFKIKLNVDIDSVRQDEGTGNYLVYTDSGIKNILMKVAISYTSLENATTNLDSELKHWDFEKTVADSKKEWNDLLGRIQIEGGTETAQRRFYTDLWHALQGRRTISDFNGSYPDNTDEKFRIGQLPLDENGNPKFAHYNSDSFWGAQWTLNTLWGLVYPNIMQDFALSLLQYQKDGGLVPRGPSGGNYTYVMTGASSTPFIVSAIQKGILTEDLESVYQALKKNHMVNGIMAKAGYEHNTSLGGGLKYYLEDGYVPYPIPEGKFGGHQDGASLTLEYAYQDWTLAQLADKLGHVEDYDYFLSRSKNYKNVFDVSTGWMRPKNVDGQWKEDYDPYQHEHGFIESNGAQATWFVPHDLEGLVELMGGSKKAVEKLNLQFETAKKLGFTSGSSHSQELHPEYSRIPINYGNQPSIQTAFIFNQLNRPELTQYWSRKVTEKVFSGLSPSTGYNGDEDQGLMGSLAVLLKIGLFQMNGGTEENPQYQIGSPIFDSVKIRLDQNFYPGKTFSIKTINNSEDTIQIKNSTLNGEKIEGSALLHSQITEGGELVLKMITSK</sequence>
<dbReference type="Gene3D" id="1.20.1610.10">
    <property type="entry name" value="alpha-1,2-mannosidases domains"/>
    <property type="match status" value="1"/>
</dbReference>
<dbReference type="EMBL" id="FNAO01000006">
    <property type="protein sequence ID" value="SDE63032.1"/>
    <property type="molecule type" value="Genomic_DNA"/>
</dbReference>
<feature type="domain" description="Glycosyl hydrolase family 92" evidence="4">
    <location>
        <begin position="272"/>
        <end position="775"/>
    </location>
</feature>
<dbReference type="PANTHER" id="PTHR12143">
    <property type="entry name" value="PEPTIDE N-GLYCANASE PNGASE -RELATED"/>
    <property type="match status" value="1"/>
</dbReference>
<evidence type="ECO:0000256" key="1">
    <source>
        <dbReference type="ARBA" id="ARBA00001913"/>
    </source>
</evidence>
<dbReference type="AlphaFoldDB" id="A0A1G7EH93"/>
<dbReference type="SUPFAM" id="SSF48208">
    <property type="entry name" value="Six-hairpin glycosidases"/>
    <property type="match status" value="1"/>
</dbReference>
<dbReference type="GO" id="GO:0000224">
    <property type="term" value="F:peptide-N4-(N-acetyl-beta-glucosaminyl)asparagine amidase activity"/>
    <property type="evidence" value="ECO:0007669"/>
    <property type="project" value="TreeGrafter"/>
</dbReference>
<dbReference type="Gene3D" id="3.30.2080.10">
    <property type="entry name" value="GH92 mannosidase domain"/>
    <property type="match status" value="1"/>
</dbReference>
<evidence type="ECO:0000256" key="2">
    <source>
        <dbReference type="ARBA" id="ARBA00011245"/>
    </source>
</evidence>
<protein>
    <submittedName>
        <fullName evidence="6">Alpha-1,2-mannosidase, putative</fullName>
    </submittedName>
</protein>
<dbReference type="Pfam" id="PF17678">
    <property type="entry name" value="Glyco_hydro_92N"/>
    <property type="match status" value="1"/>
</dbReference>
<dbReference type="Pfam" id="PF07971">
    <property type="entry name" value="Glyco_hydro_92"/>
    <property type="match status" value="1"/>
</dbReference>
<dbReference type="InterPro" id="IPR050883">
    <property type="entry name" value="PNGase"/>
</dbReference>
<proteinExistence type="predicted"/>
<dbReference type="Gene3D" id="1.20.1050.60">
    <property type="entry name" value="alpha-1,2-mannosidase"/>
    <property type="match status" value="1"/>
</dbReference>
<dbReference type="GO" id="GO:0030246">
    <property type="term" value="F:carbohydrate binding"/>
    <property type="evidence" value="ECO:0007669"/>
    <property type="project" value="InterPro"/>
</dbReference>
<dbReference type="InterPro" id="IPR041371">
    <property type="entry name" value="GH92_N"/>
</dbReference>
<name>A0A1G7EH93_9FLAO</name>
<dbReference type="STRING" id="641691.SAMN05421636_106188"/>
<dbReference type="GO" id="GO:0005829">
    <property type="term" value="C:cytosol"/>
    <property type="evidence" value="ECO:0007669"/>
    <property type="project" value="TreeGrafter"/>
</dbReference>
<comment type="subunit">
    <text evidence="2">Monomer.</text>
</comment>
<organism evidence="6 7">
    <name type="scientific">Pricia antarctica</name>
    <dbReference type="NCBI Taxonomy" id="641691"/>
    <lineage>
        <taxon>Bacteria</taxon>
        <taxon>Pseudomonadati</taxon>
        <taxon>Bacteroidota</taxon>
        <taxon>Flavobacteriia</taxon>
        <taxon>Flavobacteriales</taxon>
        <taxon>Flavobacteriaceae</taxon>
        <taxon>Pricia</taxon>
    </lineage>
</organism>
<accession>A0A1G7EH93</accession>
<gene>
    <name evidence="6" type="ORF">SAMN05421636_106188</name>
</gene>
<dbReference type="InterPro" id="IPR012939">
    <property type="entry name" value="Glyco_hydro_92"/>
</dbReference>
<evidence type="ECO:0000259" key="4">
    <source>
        <dbReference type="Pfam" id="PF07971"/>
    </source>
</evidence>
<evidence type="ECO:0000313" key="7">
    <source>
        <dbReference type="Proteomes" id="UP000199109"/>
    </source>
</evidence>
<dbReference type="InterPro" id="IPR014718">
    <property type="entry name" value="GH-type_carb-bd"/>
</dbReference>
<dbReference type="GO" id="GO:0006516">
    <property type="term" value="P:glycoprotein catabolic process"/>
    <property type="evidence" value="ECO:0007669"/>
    <property type="project" value="TreeGrafter"/>
</dbReference>
<comment type="cofactor">
    <cofactor evidence="1">
        <name>Ca(2+)</name>
        <dbReference type="ChEBI" id="CHEBI:29108"/>
    </cofactor>
</comment>
<dbReference type="GO" id="GO:0005975">
    <property type="term" value="P:carbohydrate metabolic process"/>
    <property type="evidence" value="ECO:0007669"/>
    <property type="project" value="InterPro"/>
</dbReference>
<dbReference type="InterPro" id="IPR005887">
    <property type="entry name" value="GH92_a_mannosidase_put"/>
</dbReference>
<dbReference type="Gene3D" id="2.70.98.10">
    <property type="match status" value="1"/>
</dbReference>
<feature type="domain" description="Glycosyl hydrolase family 92 N-terminal" evidence="5">
    <location>
        <begin position="52"/>
        <end position="266"/>
    </location>
</feature>